<feature type="transmembrane region" description="Helical" evidence="5">
    <location>
        <begin position="88"/>
        <end position="118"/>
    </location>
</feature>
<dbReference type="Pfam" id="PF01290">
    <property type="entry name" value="Thymosin"/>
    <property type="match status" value="2"/>
</dbReference>
<keyword evidence="5" id="KW-0812">Transmembrane</keyword>
<dbReference type="Gene3D" id="1.20.5.520">
    <property type="entry name" value="Single helix bin"/>
    <property type="match status" value="2"/>
</dbReference>
<evidence type="ECO:0000313" key="6">
    <source>
        <dbReference type="EMBL" id="KAK5649802.1"/>
    </source>
</evidence>
<keyword evidence="4" id="KW-0206">Cytoskeleton</keyword>
<evidence type="ECO:0000256" key="4">
    <source>
        <dbReference type="ARBA" id="ARBA00023212"/>
    </source>
</evidence>
<dbReference type="PANTHER" id="PTHR20940">
    <property type="entry name" value="TETRA THYMOSIN"/>
    <property type="match status" value="1"/>
</dbReference>
<evidence type="ECO:0000313" key="7">
    <source>
        <dbReference type="Proteomes" id="UP001329430"/>
    </source>
</evidence>
<dbReference type="InterPro" id="IPR038386">
    <property type="entry name" value="Beta-thymosin_sf"/>
</dbReference>
<comment type="caution">
    <text evidence="6">The sequence shown here is derived from an EMBL/GenBank/DDBJ whole genome shotgun (WGS) entry which is preliminary data.</text>
</comment>
<accession>A0AAN7ZRL6</accession>
<dbReference type="FunFam" id="1.20.5.520:FF:000001">
    <property type="entry name" value="Thymosin beta"/>
    <property type="match status" value="2"/>
</dbReference>
<reference evidence="6 7" key="1">
    <citation type="journal article" date="2024" name="Insects">
        <title>An Improved Chromosome-Level Genome Assembly of the Firefly Pyrocoelia pectoralis.</title>
        <authorList>
            <person name="Fu X."/>
            <person name="Meyer-Rochow V.B."/>
            <person name="Ballantyne L."/>
            <person name="Zhu X."/>
        </authorList>
    </citation>
    <scope>NUCLEOTIDE SEQUENCE [LARGE SCALE GENOMIC DNA]</scope>
    <source>
        <strain evidence="6">XCY_ONT2</strain>
    </source>
</reference>
<name>A0AAN7ZRL6_9COLE</name>
<dbReference type="EMBL" id="JAVRBK010000001">
    <property type="protein sequence ID" value="KAK5649802.1"/>
    <property type="molecule type" value="Genomic_DNA"/>
</dbReference>
<sequence length="119" mass="13372">MSSCPMPPPALKDLPRVTGDLKGELESFKASSLKNAETHEKIVLPSAEDVAAEKTEKEFINGIEHFDQTKLKHTETHEKNVLPDKEGLLYFFCITFIFILSALFIFLCNIIFACVLLLT</sequence>
<keyword evidence="3" id="KW-0963">Cytoplasm</keyword>
<evidence type="ECO:0000256" key="2">
    <source>
        <dbReference type="ARBA" id="ARBA00009511"/>
    </source>
</evidence>
<keyword evidence="5" id="KW-1133">Transmembrane helix</keyword>
<dbReference type="InterPro" id="IPR001152">
    <property type="entry name" value="Beta-thymosin"/>
</dbReference>
<evidence type="ECO:0000256" key="1">
    <source>
        <dbReference type="ARBA" id="ARBA00004245"/>
    </source>
</evidence>
<dbReference type="GO" id="GO:0003785">
    <property type="term" value="F:actin monomer binding"/>
    <property type="evidence" value="ECO:0007669"/>
    <property type="project" value="InterPro"/>
</dbReference>
<dbReference type="GO" id="GO:0007015">
    <property type="term" value="P:actin filament organization"/>
    <property type="evidence" value="ECO:0007669"/>
    <property type="project" value="InterPro"/>
</dbReference>
<dbReference type="PANTHER" id="PTHR20940:SF1">
    <property type="entry name" value="CIBOULOT, ISOFORM A"/>
    <property type="match status" value="1"/>
</dbReference>
<organism evidence="6 7">
    <name type="scientific">Pyrocoelia pectoralis</name>
    <dbReference type="NCBI Taxonomy" id="417401"/>
    <lineage>
        <taxon>Eukaryota</taxon>
        <taxon>Metazoa</taxon>
        <taxon>Ecdysozoa</taxon>
        <taxon>Arthropoda</taxon>
        <taxon>Hexapoda</taxon>
        <taxon>Insecta</taxon>
        <taxon>Pterygota</taxon>
        <taxon>Neoptera</taxon>
        <taxon>Endopterygota</taxon>
        <taxon>Coleoptera</taxon>
        <taxon>Polyphaga</taxon>
        <taxon>Elateriformia</taxon>
        <taxon>Elateroidea</taxon>
        <taxon>Lampyridae</taxon>
        <taxon>Lampyrinae</taxon>
        <taxon>Pyrocoelia</taxon>
    </lineage>
</organism>
<dbReference type="AlphaFoldDB" id="A0AAN7ZRL6"/>
<comment type="subcellular location">
    <subcellularLocation>
        <location evidence="1">Cytoplasm</location>
        <location evidence="1">Cytoskeleton</location>
    </subcellularLocation>
</comment>
<evidence type="ECO:0000256" key="5">
    <source>
        <dbReference type="SAM" id="Phobius"/>
    </source>
</evidence>
<dbReference type="GO" id="GO:0005829">
    <property type="term" value="C:cytosol"/>
    <property type="evidence" value="ECO:0007669"/>
    <property type="project" value="TreeGrafter"/>
</dbReference>
<protein>
    <submittedName>
        <fullName evidence="6">Uncharacterized protein</fullName>
    </submittedName>
</protein>
<comment type="similarity">
    <text evidence="2">Belongs to the thymosin beta family.</text>
</comment>
<keyword evidence="7" id="KW-1185">Reference proteome</keyword>
<proteinExistence type="inferred from homology"/>
<dbReference type="GO" id="GO:0005856">
    <property type="term" value="C:cytoskeleton"/>
    <property type="evidence" value="ECO:0007669"/>
    <property type="project" value="UniProtKB-SubCell"/>
</dbReference>
<gene>
    <name evidence="6" type="ORF">RI129_000831</name>
</gene>
<dbReference type="Proteomes" id="UP001329430">
    <property type="component" value="Chromosome 1"/>
</dbReference>
<evidence type="ECO:0000256" key="3">
    <source>
        <dbReference type="ARBA" id="ARBA00022490"/>
    </source>
</evidence>
<keyword evidence="5" id="KW-0472">Membrane</keyword>
<dbReference type="SMART" id="SM00152">
    <property type="entry name" value="THY"/>
    <property type="match status" value="2"/>
</dbReference>